<dbReference type="EMBL" id="JAGKQH010000013">
    <property type="protein sequence ID" value="KAG6583466.1"/>
    <property type="molecule type" value="Genomic_DNA"/>
</dbReference>
<reference evidence="2 3" key="1">
    <citation type="journal article" date="2021" name="Hortic Res">
        <title>The domestication of Cucurbita argyrosperma as revealed by the genome of its wild relative.</title>
        <authorList>
            <person name="Barrera-Redondo J."/>
            <person name="Sanchez-de la Vega G."/>
            <person name="Aguirre-Liguori J.A."/>
            <person name="Castellanos-Morales G."/>
            <person name="Gutierrez-Guerrero Y.T."/>
            <person name="Aguirre-Dugua X."/>
            <person name="Aguirre-Planter E."/>
            <person name="Tenaillon M.I."/>
            <person name="Lira-Saade R."/>
            <person name="Eguiarte L.E."/>
        </authorList>
    </citation>
    <scope>NUCLEOTIDE SEQUENCE [LARGE SCALE GENOMIC DNA]</scope>
    <source>
        <strain evidence="2">JBR-2021</strain>
    </source>
</reference>
<gene>
    <name evidence="2" type="ORF">SDJN03_19398</name>
</gene>
<organism evidence="2 3">
    <name type="scientific">Cucurbita argyrosperma subsp. sororia</name>
    <dbReference type="NCBI Taxonomy" id="37648"/>
    <lineage>
        <taxon>Eukaryota</taxon>
        <taxon>Viridiplantae</taxon>
        <taxon>Streptophyta</taxon>
        <taxon>Embryophyta</taxon>
        <taxon>Tracheophyta</taxon>
        <taxon>Spermatophyta</taxon>
        <taxon>Magnoliopsida</taxon>
        <taxon>eudicotyledons</taxon>
        <taxon>Gunneridae</taxon>
        <taxon>Pentapetalae</taxon>
        <taxon>rosids</taxon>
        <taxon>fabids</taxon>
        <taxon>Cucurbitales</taxon>
        <taxon>Cucurbitaceae</taxon>
        <taxon>Cucurbiteae</taxon>
        <taxon>Cucurbita</taxon>
    </lineage>
</organism>
<evidence type="ECO:0000313" key="2">
    <source>
        <dbReference type="EMBL" id="KAG6583466.1"/>
    </source>
</evidence>
<comment type="caution">
    <text evidence="2">The sequence shown here is derived from an EMBL/GenBank/DDBJ whole genome shotgun (WGS) entry which is preliminary data.</text>
</comment>
<feature type="compositionally biased region" description="Polar residues" evidence="1">
    <location>
        <begin position="1"/>
        <end position="17"/>
    </location>
</feature>
<proteinExistence type="predicted"/>
<sequence length="74" mass="8504">MKENTQLVDEDWMSTNKKSQDIGTECVRRSRGCFGMEKYEDKIERKGKWKGKRGVVDLARNGGNSVELGHEDLQ</sequence>
<feature type="non-terminal residue" evidence="2">
    <location>
        <position position="1"/>
    </location>
</feature>
<protein>
    <submittedName>
        <fullName evidence="2">Uncharacterized protein</fullName>
    </submittedName>
</protein>
<accession>A0AAV6MNB0</accession>
<keyword evidence="3" id="KW-1185">Reference proteome</keyword>
<dbReference type="Proteomes" id="UP000685013">
    <property type="component" value="Chromosome 13"/>
</dbReference>
<name>A0AAV6MNB0_9ROSI</name>
<feature type="region of interest" description="Disordered" evidence="1">
    <location>
        <begin position="1"/>
        <end position="21"/>
    </location>
</feature>
<dbReference type="AlphaFoldDB" id="A0AAV6MNB0"/>
<evidence type="ECO:0000313" key="3">
    <source>
        <dbReference type="Proteomes" id="UP000685013"/>
    </source>
</evidence>
<evidence type="ECO:0000256" key="1">
    <source>
        <dbReference type="SAM" id="MobiDB-lite"/>
    </source>
</evidence>